<accession>A0A6J4I852</accession>
<sequence length="158" mass="17437">WPTPSGRRDEAGSVAACRRSRHWPVTSWGRRSTPPCRSTRTTRRWSSAPAWPRSFSSSCWWRRGRSSPSPGWWWPSRPTPPSTSPTAGPSWPAPPRATCCSRLAATAGPARSSSPFRPRRCPQPPGSPLPWRPAGGRGGWTGRPTPCCGRRPPSHHLD</sequence>
<protein>
    <submittedName>
        <fullName evidence="2">Uncharacterized protein</fullName>
    </submittedName>
</protein>
<feature type="non-terminal residue" evidence="2">
    <location>
        <position position="158"/>
    </location>
</feature>
<reference evidence="2" key="1">
    <citation type="submission" date="2020-02" db="EMBL/GenBank/DDBJ databases">
        <authorList>
            <person name="Meier V. D."/>
        </authorList>
    </citation>
    <scope>NUCLEOTIDE SEQUENCE</scope>
    <source>
        <strain evidence="2">AVDCRST_MAG76</strain>
    </source>
</reference>
<name>A0A6J4I852_9ACTN</name>
<organism evidence="2">
    <name type="scientific">uncultured Acidimicrobiales bacterium</name>
    <dbReference type="NCBI Taxonomy" id="310071"/>
    <lineage>
        <taxon>Bacteria</taxon>
        <taxon>Bacillati</taxon>
        <taxon>Actinomycetota</taxon>
        <taxon>Acidimicrobiia</taxon>
        <taxon>Acidimicrobiales</taxon>
        <taxon>environmental samples</taxon>
    </lineage>
</organism>
<evidence type="ECO:0000256" key="1">
    <source>
        <dbReference type="SAM" id="MobiDB-lite"/>
    </source>
</evidence>
<feature type="non-terminal residue" evidence="2">
    <location>
        <position position="1"/>
    </location>
</feature>
<feature type="compositionally biased region" description="Low complexity" evidence="1">
    <location>
        <begin position="30"/>
        <end position="76"/>
    </location>
</feature>
<feature type="compositionally biased region" description="Pro residues" evidence="1">
    <location>
        <begin position="121"/>
        <end position="131"/>
    </location>
</feature>
<evidence type="ECO:0000313" key="2">
    <source>
        <dbReference type="EMBL" id="CAA9243016.1"/>
    </source>
</evidence>
<dbReference type="EMBL" id="CADCSZ010000113">
    <property type="protein sequence ID" value="CAA9243016.1"/>
    <property type="molecule type" value="Genomic_DNA"/>
</dbReference>
<gene>
    <name evidence="2" type="ORF">AVDCRST_MAG76-1871</name>
</gene>
<feature type="region of interest" description="Disordered" evidence="1">
    <location>
        <begin position="26"/>
        <end position="158"/>
    </location>
</feature>
<feature type="compositionally biased region" description="Low complexity" evidence="1">
    <location>
        <begin position="142"/>
        <end position="151"/>
    </location>
</feature>
<proteinExistence type="predicted"/>
<dbReference type="AlphaFoldDB" id="A0A6J4I852"/>